<keyword evidence="2" id="KW-1185">Reference proteome</keyword>
<dbReference type="Proteomes" id="UP001622950">
    <property type="component" value="Unassembled WGS sequence"/>
</dbReference>
<dbReference type="EMBL" id="JBJHQE010000003">
    <property type="protein sequence ID" value="MFK9079619.1"/>
    <property type="molecule type" value="Genomic_DNA"/>
</dbReference>
<accession>A0ACC7MM75</accession>
<evidence type="ECO:0000313" key="1">
    <source>
        <dbReference type="EMBL" id="MFK9079619.1"/>
    </source>
</evidence>
<gene>
    <name evidence="1" type="ORF">ACJEBM_02870</name>
</gene>
<organism evidence="1 2">
    <name type="scientific">Pseudomonas neuropathica</name>
    <dbReference type="NCBI Taxonomy" id="2730425"/>
    <lineage>
        <taxon>Bacteria</taxon>
        <taxon>Pseudomonadati</taxon>
        <taxon>Pseudomonadota</taxon>
        <taxon>Gammaproteobacteria</taxon>
        <taxon>Pseudomonadales</taxon>
        <taxon>Pseudomonadaceae</taxon>
        <taxon>Pseudomonas</taxon>
    </lineage>
</organism>
<sequence length="302" mass="32555">MNDLVVSLPLAFYFDTKTPVPIPEIIKSLDGLDKLAKSLPRFFSELSGAKVDGIELKVRRIETGSLKEDFECLLMFLTEGEKEKFKIWLQGTKMGTAIRYAACAGVIAAALTMVAVGAVAAYDSFTGGDTPSIQANNNTIINIGADALSVSEDQIRKAVDAALSKDKKKAVAAAMNFIAPAGTENGGTLYAGDKGAPLNVSFEMARDTPQSPNFKVKDQVIAYQGVPVGIRALDRDKEDSGWWVVLPTISADKRLRMTFADEADSTKAKTESEIVADVLVTYSQDFSQGTLVPKGVEIQKIY</sequence>
<evidence type="ECO:0000313" key="2">
    <source>
        <dbReference type="Proteomes" id="UP001622950"/>
    </source>
</evidence>
<comment type="caution">
    <text evidence="1">The sequence shown here is derived from an EMBL/GenBank/DDBJ whole genome shotgun (WGS) entry which is preliminary data.</text>
</comment>
<protein>
    <submittedName>
        <fullName evidence="1">Uncharacterized protein</fullName>
    </submittedName>
</protein>
<proteinExistence type="predicted"/>
<reference evidence="1" key="1">
    <citation type="submission" date="2024-11" db="EMBL/GenBank/DDBJ databases">
        <authorList>
            <person name="Lucas J.A."/>
        </authorList>
    </citation>
    <scope>NUCLEOTIDE SEQUENCE</scope>
    <source>
        <strain evidence="1">Z 8.8</strain>
    </source>
</reference>
<name>A0ACC7MM75_9PSED</name>